<feature type="domain" description="NAD/GMP synthase" evidence="8">
    <location>
        <begin position="173"/>
        <end position="303"/>
    </location>
</feature>
<dbReference type="GO" id="GO:0008795">
    <property type="term" value="F:NAD+ synthase activity"/>
    <property type="evidence" value="ECO:0007669"/>
    <property type="project" value="UniProtKB-EC"/>
</dbReference>
<evidence type="ECO:0000256" key="7">
    <source>
        <dbReference type="RuleBase" id="RU003812"/>
    </source>
</evidence>
<dbReference type="Gene3D" id="3.40.50.620">
    <property type="entry name" value="HUPs"/>
    <property type="match status" value="1"/>
</dbReference>
<dbReference type="RefSeq" id="WP_279965522.1">
    <property type="nucleotide sequence ID" value="NZ_CP122537.1"/>
</dbReference>
<comment type="similarity">
    <text evidence="6">Belongs to the NAD synthetase family.</text>
</comment>
<evidence type="ECO:0000256" key="6">
    <source>
        <dbReference type="RuleBase" id="RU003811"/>
    </source>
</evidence>
<dbReference type="SUPFAM" id="SSF52402">
    <property type="entry name" value="Adenine nucleotide alpha hydrolases-like"/>
    <property type="match status" value="1"/>
</dbReference>
<comment type="catalytic activity">
    <reaction evidence="7">
        <text>deamido-NAD(+) + NH4(+) + ATP = AMP + diphosphate + NAD(+) + H(+)</text>
        <dbReference type="Rhea" id="RHEA:21188"/>
        <dbReference type="ChEBI" id="CHEBI:15378"/>
        <dbReference type="ChEBI" id="CHEBI:28938"/>
        <dbReference type="ChEBI" id="CHEBI:30616"/>
        <dbReference type="ChEBI" id="CHEBI:33019"/>
        <dbReference type="ChEBI" id="CHEBI:57540"/>
        <dbReference type="ChEBI" id="CHEBI:58437"/>
        <dbReference type="ChEBI" id="CHEBI:456215"/>
        <dbReference type="EC" id="6.3.1.5"/>
    </reaction>
</comment>
<organism evidence="9 10">
    <name type="scientific">Jannaschia ovalis</name>
    <dbReference type="NCBI Taxonomy" id="3038773"/>
    <lineage>
        <taxon>Bacteria</taxon>
        <taxon>Pseudomonadati</taxon>
        <taxon>Pseudomonadota</taxon>
        <taxon>Alphaproteobacteria</taxon>
        <taxon>Rhodobacterales</taxon>
        <taxon>Roseobacteraceae</taxon>
        <taxon>Jannaschia</taxon>
    </lineage>
</organism>
<evidence type="ECO:0000256" key="3">
    <source>
        <dbReference type="ARBA" id="ARBA00022741"/>
    </source>
</evidence>
<sequence length="336" mass="36539">MENLDLTISTDDAIDALVADLRARVAEARAEGLIFGLSGGLDSAVLAALAVRAVGPAGCTAVYMGDRVSEPELDRKARRVAEALGLDLERRDITADLVGTGVYRPLFLRLLQVSPLVARLSSASYWRICRENPFRSSLRAGGGERLRPWYKRLLFDFSMRQVDAGFRVRHIFRRTLLEEMAASRNLLPVGAANRSECEVGWFVKDGIDDLPYQPMTGLLKTQLRQLAVALDIPPDIVAQKPSPDMARGVTDEFGIGHDYAVIDTVIDALDRGLSEDAIAGLGIAPAEVEDIRALMRLSAWKRGPVRILPPVDGRFGSPIRARGARRLPAGAATASS</sequence>
<proteinExistence type="inferred from homology"/>
<dbReference type="InterPro" id="IPR003694">
    <property type="entry name" value="NAD_synthase"/>
</dbReference>
<reference evidence="9 10" key="1">
    <citation type="submission" date="2023-04" db="EMBL/GenBank/DDBJ databases">
        <title>Jannaschia ovalis sp. nov., a marine bacterium isolated from sea tidal flat.</title>
        <authorList>
            <person name="Kwon D.Y."/>
            <person name="Kim J.-J."/>
        </authorList>
    </citation>
    <scope>NUCLEOTIDE SEQUENCE [LARGE SCALE GENOMIC DNA]</scope>
    <source>
        <strain evidence="9 10">GRR-S6-38</strain>
    </source>
</reference>
<dbReference type="Pfam" id="PF02540">
    <property type="entry name" value="NAD_synthase"/>
    <property type="match status" value="2"/>
</dbReference>
<dbReference type="EMBL" id="CP122537">
    <property type="protein sequence ID" value="WGH78771.1"/>
    <property type="molecule type" value="Genomic_DNA"/>
</dbReference>
<dbReference type="Proteomes" id="UP001243420">
    <property type="component" value="Chromosome"/>
</dbReference>
<keyword evidence="10" id="KW-1185">Reference proteome</keyword>
<dbReference type="InterPro" id="IPR022310">
    <property type="entry name" value="NAD/GMP_synthase"/>
</dbReference>
<keyword evidence="3 6" id="KW-0547">Nucleotide-binding</keyword>
<accession>A0ABY8LBV5</accession>
<evidence type="ECO:0000313" key="10">
    <source>
        <dbReference type="Proteomes" id="UP001243420"/>
    </source>
</evidence>
<dbReference type="PANTHER" id="PTHR23090">
    <property type="entry name" value="NH 3 /GLUTAMINE-DEPENDENT NAD + SYNTHETASE"/>
    <property type="match status" value="1"/>
</dbReference>
<dbReference type="InterPro" id="IPR014729">
    <property type="entry name" value="Rossmann-like_a/b/a_fold"/>
</dbReference>
<feature type="domain" description="NAD/GMP synthase" evidence="8">
    <location>
        <begin position="14"/>
        <end position="94"/>
    </location>
</feature>
<dbReference type="EC" id="6.3.1.5" evidence="7"/>
<keyword evidence="2 6" id="KW-0436">Ligase</keyword>
<dbReference type="PANTHER" id="PTHR23090:SF9">
    <property type="entry name" value="GLUTAMINE-DEPENDENT NAD(+) SYNTHETASE"/>
    <property type="match status" value="1"/>
</dbReference>
<protein>
    <recommendedName>
        <fullName evidence="7">NH(3)-dependent NAD(+) synthetase</fullName>
        <ecNumber evidence="7">6.3.1.5</ecNumber>
    </recommendedName>
</protein>
<dbReference type="NCBIfam" id="TIGR00552">
    <property type="entry name" value="nadE"/>
    <property type="match status" value="1"/>
</dbReference>
<evidence type="ECO:0000256" key="1">
    <source>
        <dbReference type="ARBA" id="ARBA00004790"/>
    </source>
</evidence>
<comment type="pathway">
    <text evidence="1">Cofactor biosynthesis; NAD(+) biosynthesis.</text>
</comment>
<evidence type="ECO:0000259" key="8">
    <source>
        <dbReference type="Pfam" id="PF02540"/>
    </source>
</evidence>
<name>A0ABY8LBV5_9RHOB</name>
<gene>
    <name evidence="9" type="primary">nadE</name>
    <name evidence="9" type="ORF">P8627_00485</name>
</gene>
<evidence type="ECO:0000256" key="2">
    <source>
        <dbReference type="ARBA" id="ARBA00022598"/>
    </source>
</evidence>
<evidence type="ECO:0000313" key="9">
    <source>
        <dbReference type="EMBL" id="WGH78771.1"/>
    </source>
</evidence>
<keyword evidence="5 6" id="KW-0520">NAD</keyword>
<evidence type="ECO:0000256" key="5">
    <source>
        <dbReference type="ARBA" id="ARBA00023027"/>
    </source>
</evidence>
<keyword evidence="4 6" id="KW-0067">ATP-binding</keyword>
<evidence type="ECO:0000256" key="4">
    <source>
        <dbReference type="ARBA" id="ARBA00022840"/>
    </source>
</evidence>
<dbReference type="CDD" id="cd00553">
    <property type="entry name" value="NAD_synthase"/>
    <property type="match status" value="1"/>
</dbReference>